<reference evidence="1 2" key="1">
    <citation type="submission" date="2019-06" db="EMBL/GenBank/DDBJ databases">
        <authorList>
            <person name="Li F."/>
        </authorList>
    </citation>
    <scope>NUCLEOTIDE SEQUENCE [LARGE SCALE GENOMIC DNA]</scope>
    <source>
        <strain evidence="1 2">10F1D-1</strain>
    </source>
</reference>
<gene>
    <name evidence="1" type="ORF">FJ657_04025</name>
</gene>
<name>A0A506Y7H7_9MICO</name>
<protein>
    <recommendedName>
        <fullName evidence="3">ESX-1 secretion-associated protein</fullName>
    </recommendedName>
</protein>
<evidence type="ECO:0000313" key="1">
    <source>
        <dbReference type="EMBL" id="TPW77823.1"/>
    </source>
</evidence>
<dbReference type="Proteomes" id="UP000316252">
    <property type="component" value="Unassembled WGS sequence"/>
</dbReference>
<evidence type="ECO:0000313" key="2">
    <source>
        <dbReference type="Proteomes" id="UP000316252"/>
    </source>
</evidence>
<dbReference type="OrthoDB" id="4980202at2"/>
<proteinExistence type="predicted"/>
<dbReference type="AlphaFoldDB" id="A0A506Y7H7"/>
<dbReference type="EMBL" id="VHQG01000001">
    <property type="protein sequence ID" value="TPW77823.1"/>
    <property type="molecule type" value="Genomic_DNA"/>
</dbReference>
<sequence length="106" mass="10820">MTGEHIAIDADVLRTQAAKVEALADDVAEAAAAAGSVNIGGGAFGLMCAFLVPVISPVTTATTGAIRSSGELLKRTGTELRGAVDDWDATEADIEAALKKLHRSLD</sequence>
<dbReference type="RefSeq" id="WP_141162348.1">
    <property type="nucleotide sequence ID" value="NZ_VHQG01000001.1"/>
</dbReference>
<comment type="caution">
    <text evidence="1">The sequence shown here is derived from an EMBL/GenBank/DDBJ whole genome shotgun (WGS) entry which is preliminary data.</text>
</comment>
<accession>A0A506Y7H7</accession>
<keyword evidence="2" id="KW-1185">Reference proteome</keyword>
<organism evidence="1 2">
    <name type="scientific">Schumannella soli</name>
    <dbReference type="NCBI Taxonomy" id="2590779"/>
    <lineage>
        <taxon>Bacteria</taxon>
        <taxon>Bacillati</taxon>
        <taxon>Actinomycetota</taxon>
        <taxon>Actinomycetes</taxon>
        <taxon>Micrococcales</taxon>
        <taxon>Microbacteriaceae</taxon>
        <taxon>Schumannella</taxon>
    </lineage>
</organism>
<evidence type="ECO:0008006" key="3">
    <source>
        <dbReference type="Google" id="ProtNLM"/>
    </source>
</evidence>